<feature type="chain" id="PRO_5038597502" evidence="1">
    <location>
        <begin position="22"/>
        <end position="71"/>
    </location>
</feature>
<evidence type="ECO:0000313" key="3">
    <source>
        <dbReference type="EMBL" id="AZA08508.1"/>
    </source>
</evidence>
<dbReference type="RefSeq" id="WP_245990476.1">
    <property type="nucleotide sequence ID" value="NZ_CP033898.1"/>
</dbReference>
<protein>
    <submittedName>
        <fullName evidence="3">Helix-turn-helix domain protein</fullName>
    </submittedName>
</protein>
<name>A0A3G6IV46_9CORY</name>
<feature type="domain" description="Helix-turn-helix" evidence="2">
    <location>
        <begin position="10"/>
        <end position="52"/>
    </location>
</feature>
<dbReference type="Pfam" id="PF12728">
    <property type="entry name" value="HTH_17"/>
    <property type="match status" value="1"/>
</dbReference>
<evidence type="ECO:0000259" key="2">
    <source>
        <dbReference type="Pfam" id="PF12728"/>
    </source>
</evidence>
<gene>
    <name evidence="3" type="ORF">CPPEL_01810</name>
</gene>
<dbReference type="InterPro" id="IPR041657">
    <property type="entry name" value="HTH_17"/>
</dbReference>
<accession>A0A3G6IV46</accession>
<organism evidence="3 4">
    <name type="scientific">Corynebacterium pseudopelargi</name>
    <dbReference type="NCBI Taxonomy" id="2080757"/>
    <lineage>
        <taxon>Bacteria</taxon>
        <taxon>Bacillati</taxon>
        <taxon>Actinomycetota</taxon>
        <taxon>Actinomycetes</taxon>
        <taxon>Mycobacteriales</taxon>
        <taxon>Corynebacteriaceae</taxon>
        <taxon>Corynebacterium</taxon>
    </lineage>
</organism>
<keyword evidence="1" id="KW-0732">Signal</keyword>
<sequence>MKTTVTGAVAASLLGISPAMAYRQIREGDFPVPAAKIGGRYVVPTKPLLEFLGIDALPDDGDDDEQLGVAA</sequence>
<dbReference type="KEGG" id="cpso:CPPEL_01810"/>
<evidence type="ECO:0000313" key="4">
    <source>
        <dbReference type="Proteomes" id="UP000271426"/>
    </source>
</evidence>
<dbReference type="EMBL" id="CP033898">
    <property type="protein sequence ID" value="AZA08508.1"/>
    <property type="molecule type" value="Genomic_DNA"/>
</dbReference>
<dbReference type="Proteomes" id="UP000271426">
    <property type="component" value="Chromosome"/>
</dbReference>
<evidence type="ECO:0000256" key="1">
    <source>
        <dbReference type="SAM" id="SignalP"/>
    </source>
</evidence>
<reference evidence="3 4" key="1">
    <citation type="submission" date="2018-11" db="EMBL/GenBank/DDBJ databases">
        <authorList>
            <person name="Kleinhagauer T."/>
            <person name="Glaeser S.P."/>
            <person name="Spergser J."/>
            <person name="Ruckert C."/>
            <person name="Kaempfer P."/>
            <person name="Busse H.-J."/>
        </authorList>
    </citation>
    <scope>NUCLEOTIDE SEQUENCE [LARGE SCALE GENOMIC DNA]</scope>
    <source>
        <strain evidence="3 4">812CH</strain>
    </source>
</reference>
<proteinExistence type="predicted"/>
<feature type="signal peptide" evidence="1">
    <location>
        <begin position="1"/>
        <end position="21"/>
    </location>
</feature>
<dbReference type="AlphaFoldDB" id="A0A3G6IV46"/>
<keyword evidence="4" id="KW-1185">Reference proteome</keyword>